<keyword evidence="3" id="KW-1185">Reference proteome</keyword>
<dbReference type="STRING" id="1313296.SAMN05661091_0204"/>
<dbReference type="GO" id="GO:0009401">
    <property type="term" value="P:phosphoenolpyruvate-dependent sugar phosphotransferase system"/>
    <property type="evidence" value="ECO:0007669"/>
    <property type="project" value="TreeGrafter"/>
</dbReference>
<keyword evidence="1" id="KW-0812">Transmembrane</keyword>
<dbReference type="InterPro" id="IPR050558">
    <property type="entry name" value="PTS_Sugar-Specific_Components"/>
</dbReference>
<feature type="transmembrane region" description="Helical" evidence="1">
    <location>
        <begin position="312"/>
        <end position="338"/>
    </location>
</feature>
<feature type="transmembrane region" description="Helical" evidence="1">
    <location>
        <begin position="358"/>
        <end position="386"/>
    </location>
</feature>
<dbReference type="GO" id="GO:0015771">
    <property type="term" value="P:trehalose transport"/>
    <property type="evidence" value="ECO:0007669"/>
    <property type="project" value="TreeGrafter"/>
</dbReference>
<keyword evidence="2" id="KW-0808">Transferase</keyword>
<dbReference type="PANTHER" id="PTHR30175">
    <property type="entry name" value="PHOSPHOTRANSFERASE SYSTEM TRANSPORT PROTEIN"/>
    <property type="match status" value="1"/>
</dbReference>
<feature type="transmembrane region" description="Helical" evidence="1">
    <location>
        <begin position="425"/>
        <end position="442"/>
    </location>
</feature>
<accession>A0A1X7G9K3</accession>
<dbReference type="GO" id="GO:0005886">
    <property type="term" value="C:plasma membrane"/>
    <property type="evidence" value="ECO:0007669"/>
    <property type="project" value="TreeGrafter"/>
</dbReference>
<evidence type="ECO:0000313" key="2">
    <source>
        <dbReference type="EMBL" id="SMF65869.1"/>
    </source>
</evidence>
<feature type="transmembrane region" description="Helical" evidence="1">
    <location>
        <begin position="267"/>
        <end position="300"/>
    </location>
</feature>
<sequence length="529" mass="55306">MHRQIAIIGSSGGNLYNLGGKEPQKLLDEILLQMESAGLTCIALQFIAAQTSMDSAKDTTGAALYSWNISKRAPVIIAEGTLKEVNQAAQRLDQEIAEQIDLGEIEGIIVMSADPENTNRRAFEAAARHKVPVTGTGGTSMAMLQSKGVQVISASGTTGTTNRTRAVAFVTSLCKHWRMPYRPVIGGAAVSADSTASGTSPWKRINIRGIMMASLPGFIGMALILAASKIPGLSQLTAVFDLMIKALPVIIAVIAAKQISELDEVSIVAGIVAGVLSVEGGIIGGMIGGIGAGLIVHYVFRKCVEWRFPATTVNIVAGGVSGLIAGLFVYFLIAPVALAAGESIRYLIETLVSWSPAFAGLIAGILIWPAIIGGVYHAAILPIVLLEMERTSNSFLGAVDMVGLVMVSAGITLANIIAPRDKGEAAVAAPGFAINMGFGTFVEAAYPFMFSNKLVFVGAIASAGLGGLLVGMFEVRGTAYVPSFLGPVTSNNTVGFLISMAASLLCSFLITFLVNKMSLYRDSKQTISM</sequence>
<name>A0A1X7G9K3_9BACL</name>
<feature type="transmembrane region" description="Helical" evidence="1">
    <location>
        <begin position="398"/>
        <end position="419"/>
    </location>
</feature>
<dbReference type="EMBL" id="LT840184">
    <property type="protein sequence ID" value="SMF65869.1"/>
    <property type="molecule type" value="Genomic_DNA"/>
</dbReference>
<proteinExistence type="predicted"/>
<organism evidence="2 3">
    <name type="scientific">Paenibacillus uliginis N3/975</name>
    <dbReference type="NCBI Taxonomy" id="1313296"/>
    <lineage>
        <taxon>Bacteria</taxon>
        <taxon>Bacillati</taxon>
        <taxon>Bacillota</taxon>
        <taxon>Bacilli</taxon>
        <taxon>Bacillales</taxon>
        <taxon>Paenibacillaceae</taxon>
        <taxon>Paenibacillus</taxon>
    </lineage>
</organism>
<evidence type="ECO:0000313" key="3">
    <source>
        <dbReference type="Proteomes" id="UP000192940"/>
    </source>
</evidence>
<feature type="transmembrane region" description="Helical" evidence="1">
    <location>
        <begin position="207"/>
        <end position="226"/>
    </location>
</feature>
<keyword evidence="1" id="KW-1133">Transmembrane helix</keyword>
<evidence type="ECO:0000256" key="1">
    <source>
        <dbReference type="SAM" id="Phobius"/>
    </source>
</evidence>
<dbReference type="AlphaFoldDB" id="A0A1X7G9K3"/>
<feature type="transmembrane region" description="Helical" evidence="1">
    <location>
        <begin position="493"/>
        <end position="514"/>
    </location>
</feature>
<dbReference type="GO" id="GO:0090589">
    <property type="term" value="F:protein-phosphocysteine-trehalose phosphotransferase system transporter activity"/>
    <property type="evidence" value="ECO:0007669"/>
    <property type="project" value="TreeGrafter"/>
</dbReference>
<feature type="transmembrane region" description="Helical" evidence="1">
    <location>
        <begin position="454"/>
        <end position="473"/>
    </location>
</feature>
<keyword evidence="1" id="KW-0472">Membrane</keyword>
<dbReference type="RefSeq" id="WP_208917364.1">
    <property type="nucleotide sequence ID" value="NZ_LT840184.1"/>
</dbReference>
<dbReference type="PANTHER" id="PTHR30175:SF1">
    <property type="entry name" value="PTS SYSTEM ARBUTIN-, CELLOBIOSE-, AND SALICIN-SPECIFIC EIIBC COMPONENT-RELATED"/>
    <property type="match status" value="1"/>
</dbReference>
<dbReference type="Proteomes" id="UP000192940">
    <property type="component" value="Chromosome I"/>
</dbReference>
<gene>
    <name evidence="2" type="ORF">SAMN05661091_0204</name>
</gene>
<protein>
    <submittedName>
        <fullName evidence="2">Phosphotransferase system IIC components, glucose/maltose/N-acetylglucosamine-specific</fullName>
    </submittedName>
</protein>
<reference evidence="3" key="1">
    <citation type="submission" date="2017-04" db="EMBL/GenBank/DDBJ databases">
        <authorList>
            <person name="Varghese N."/>
            <person name="Submissions S."/>
        </authorList>
    </citation>
    <scope>NUCLEOTIDE SEQUENCE [LARGE SCALE GENOMIC DNA]</scope>
    <source>
        <strain evidence="3">N3/975</strain>
    </source>
</reference>